<accession>A0ABV6FYP6</accession>
<dbReference type="PANTHER" id="PTHR43798:SF33">
    <property type="entry name" value="HYDROLASE, PUTATIVE (AFU_ORTHOLOGUE AFUA_2G14860)-RELATED"/>
    <property type="match status" value="1"/>
</dbReference>
<protein>
    <submittedName>
        <fullName evidence="2">Haloalkane dehalogenase</fullName>
        <ecNumber evidence="2">3.8.1.5</ecNumber>
    </submittedName>
</protein>
<organism evidence="2 3">
    <name type="scientific">Fontibacter flavus</name>
    <dbReference type="NCBI Taxonomy" id="654838"/>
    <lineage>
        <taxon>Bacteria</taxon>
        <taxon>Pseudomonadati</taxon>
        <taxon>Bacteroidota</taxon>
        <taxon>Cytophagia</taxon>
        <taxon>Cytophagales</taxon>
        <taxon>Cyclobacteriaceae</taxon>
        <taxon>Fontibacter</taxon>
    </lineage>
</organism>
<dbReference type="NCBIfam" id="NF002938">
    <property type="entry name" value="PRK03592.1"/>
    <property type="match status" value="1"/>
</dbReference>
<dbReference type="EC" id="3.8.1.5" evidence="2"/>
<evidence type="ECO:0000313" key="3">
    <source>
        <dbReference type="Proteomes" id="UP001589797"/>
    </source>
</evidence>
<keyword evidence="2" id="KW-0378">Hydrolase</keyword>
<dbReference type="InterPro" id="IPR000639">
    <property type="entry name" value="Epox_hydrolase-like"/>
</dbReference>
<dbReference type="PRINTS" id="PR00412">
    <property type="entry name" value="EPOXHYDRLASE"/>
</dbReference>
<keyword evidence="3" id="KW-1185">Reference proteome</keyword>
<dbReference type="Proteomes" id="UP001589797">
    <property type="component" value="Unassembled WGS sequence"/>
</dbReference>
<comment type="caution">
    <text evidence="2">The sequence shown here is derived from an EMBL/GenBank/DDBJ whole genome shotgun (WGS) entry which is preliminary data.</text>
</comment>
<dbReference type="InterPro" id="IPR050266">
    <property type="entry name" value="AB_hydrolase_sf"/>
</dbReference>
<dbReference type="Gene3D" id="3.40.50.1820">
    <property type="entry name" value="alpha/beta hydrolase"/>
    <property type="match status" value="1"/>
</dbReference>
<gene>
    <name evidence="2" type="ORF">ACFFIP_17015</name>
</gene>
<feature type="domain" description="AB hydrolase-1" evidence="1">
    <location>
        <begin position="37"/>
        <end position="157"/>
    </location>
</feature>
<dbReference type="GO" id="GO:0018786">
    <property type="term" value="F:haloalkane dehalogenase activity"/>
    <property type="evidence" value="ECO:0007669"/>
    <property type="project" value="UniProtKB-EC"/>
</dbReference>
<dbReference type="InterPro" id="IPR029058">
    <property type="entry name" value="AB_hydrolase_fold"/>
</dbReference>
<evidence type="ECO:0000259" key="1">
    <source>
        <dbReference type="Pfam" id="PF00561"/>
    </source>
</evidence>
<dbReference type="Pfam" id="PF00561">
    <property type="entry name" value="Abhydrolase_1"/>
    <property type="match status" value="1"/>
</dbReference>
<dbReference type="RefSeq" id="WP_382388932.1">
    <property type="nucleotide sequence ID" value="NZ_JBHLWI010000050.1"/>
</dbReference>
<sequence>MSNPISEKFPFQSHYIGVENTNIHFVDETTKEKADTVFLFVHGNPTSSYLWRNIIPYTIPYGRCIALDLVGFGKSGKPDIEYTFQDNIKYFNSFVSKLNLTNIILVVHDWGGAIGFNYAKYHPENIKGIVFMETFCKPMEWKDLDILTRFVFKKFRDNKTGQKWNGKYNAFLRFILPMSINRKLTEKEKLYYFSPFKTIADRKPIIKFPQELPFKGEGTLNESIAEDYFNWLKKSSIPKLLLYANPGVQIQSKEIDLYKSVFKNLTTAFIGNGKHYIQEDQPDKIGEAIEQWYLLNW</sequence>
<reference evidence="2 3" key="1">
    <citation type="submission" date="2024-09" db="EMBL/GenBank/DDBJ databases">
        <authorList>
            <person name="Sun Q."/>
            <person name="Mori K."/>
        </authorList>
    </citation>
    <scope>NUCLEOTIDE SEQUENCE [LARGE SCALE GENOMIC DNA]</scope>
    <source>
        <strain evidence="2 3">CCM 7650</strain>
    </source>
</reference>
<dbReference type="PRINTS" id="PR00111">
    <property type="entry name" value="ABHYDROLASE"/>
</dbReference>
<name>A0ABV6FYP6_9BACT</name>
<proteinExistence type="predicted"/>
<dbReference type="EMBL" id="JBHLWI010000050">
    <property type="protein sequence ID" value="MFC0264390.1"/>
    <property type="molecule type" value="Genomic_DNA"/>
</dbReference>
<evidence type="ECO:0000313" key="2">
    <source>
        <dbReference type="EMBL" id="MFC0264390.1"/>
    </source>
</evidence>
<dbReference type="SUPFAM" id="SSF53474">
    <property type="entry name" value="alpha/beta-Hydrolases"/>
    <property type="match status" value="1"/>
</dbReference>
<dbReference type="PANTHER" id="PTHR43798">
    <property type="entry name" value="MONOACYLGLYCEROL LIPASE"/>
    <property type="match status" value="1"/>
</dbReference>
<dbReference type="InterPro" id="IPR000073">
    <property type="entry name" value="AB_hydrolase_1"/>
</dbReference>